<protein>
    <recommendedName>
        <fullName evidence="7">RDD domain-containing protein</fullName>
    </recommendedName>
</protein>
<dbReference type="InterPro" id="IPR010432">
    <property type="entry name" value="RDD"/>
</dbReference>
<evidence type="ECO:0000256" key="6">
    <source>
        <dbReference type="SAM" id="Phobius"/>
    </source>
</evidence>
<gene>
    <name evidence="8" type="ORF">MNBD_GAMMA21-2789</name>
</gene>
<dbReference type="Pfam" id="PF06271">
    <property type="entry name" value="RDD"/>
    <property type="match status" value="1"/>
</dbReference>
<dbReference type="PANTHER" id="PTHR36115:SF4">
    <property type="entry name" value="MEMBRANE PROTEIN"/>
    <property type="match status" value="1"/>
</dbReference>
<keyword evidence="2" id="KW-1003">Cell membrane</keyword>
<dbReference type="PANTHER" id="PTHR36115">
    <property type="entry name" value="PROLINE-RICH ANTIGEN HOMOLOG-RELATED"/>
    <property type="match status" value="1"/>
</dbReference>
<comment type="subcellular location">
    <subcellularLocation>
        <location evidence="1">Cell membrane</location>
        <topology evidence="1">Multi-pass membrane protein</topology>
    </subcellularLocation>
</comment>
<dbReference type="InterPro" id="IPR051791">
    <property type="entry name" value="Pra-immunoreactive"/>
</dbReference>
<feature type="transmembrane region" description="Helical" evidence="6">
    <location>
        <begin position="12"/>
        <end position="43"/>
    </location>
</feature>
<evidence type="ECO:0000256" key="2">
    <source>
        <dbReference type="ARBA" id="ARBA00022475"/>
    </source>
</evidence>
<keyword evidence="5 6" id="KW-0472">Membrane</keyword>
<keyword evidence="4 6" id="KW-1133">Transmembrane helix</keyword>
<name>A0A3B0ZJF4_9ZZZZ</name>
<evidence type="ECO:0000256" key="4">
    <source>
        <dbReference type="ARBA" id="ARBA00022989"/>
    </source>
</evidence>
<evidence type="ECO:0000256" key="1">
    <source>
        <dbReference type="ARBA" id="ARBA00004651"/>
    </source>
</evidence>
<evidence type="ECO:0000313" key="8">
    <source>
        <dbReference type="EMBL" id="VAW91781.1"/>
    </source>
</evidence>
<dbReference type="EMBL" id="UOFR01000013">
    <property type="protein sequence ID" value="VAW91781.1"/>
    <property type="molecule type" value="Genomic_DNA"/>
</dbReference>
<feature type="transmembrane region" description="Helical" evidence="6">
    <location>
        <begin position="63"/>
        <end position="87"/>
    </location>
</feature>
<evidence type="ECO:0000256" key="3">
    <source>
        <dbReference type="ARBA" id="ARBA00022692"/>
    </source>
</evidence>
<organism evidence="8">
    <name type="scientific">hydrothermal vent metagenome</name>
    <dbReference type="NCBI Taxonomy" id="652676"/>
    <lineage>
        <taxon>unclassified sequences</taxon>
        <taxon>metagenomes</taxon>
        <taxon>ecological metagenomes</taxon>
    </lineage>
</organism>
<dbReference type="AlphaFoldDB" id="A0A3B0ZJF4"/>
<feature type="transmembrane region" description="Helical" evidence="6">
    <location>
        <begin position="119"/>
        <end position="138"/>
    </location>
</feature>
<dbReference type="GO" id="GO:0005886">
    <property type="term" value="C:plasma membrane"/>
    <property type="evidence" value="ECO:0007669"/>
    <property type="project" value="UniProtKB-SubCell"/>
</dbReference>
<evidence type="ECO:0000259" key="7">
    <source>
        <dbReference type="Pfam" id="PF06271"/>
    </source>
</evidence>
<proteinExistence type="predicted"/>
<accession>A0A3B0ZJF4</accession>
<reference evidence="8" key="1">
    <citation type="submission" date="2018-06" db="EMBL/GenBank/DDBJ databases">
        <authorList>
            <person name="Zhirakovskaya E."/>
        </authorList>
    </citation>
    <scope>NUCLEOTIDE SEQUENCE</scope>
</reference>
<feature type="domain" description="RDD" evidence="7">
    <location>
        <begin position="14"/>
        <end position="151"/>
    </location>
</feature>
<keyword evidence="3 6" id="KW-0812">Transmembrane</keyword>
<evidence type="ECO:0000256" key="5">
    <source>
        <dbReference type="ARBA" id="ARBA00023136"/>
    </source>
</evidence>
<sequence length="159" mass="17988">MTNSEPQQENEIVYVGFWLRFAASIIDTIAITAIILPILLLIYGKGLFTLDVDPDLVQTLQNLTPAFGEFVIKYILPAIAVILFWMFKSATPGKMAINAQIVDAKTFGKPTTRQLIIRYLGYYVSIFPLLIGLLWVAFDRRKQGWHDKLAGTVVIEKRI</sequence>